<dbReference type="InterPro" id="IPR036388">
    <property type="entry name" value="WH-like_DNA-bd_sf"/>
</dbReference>
<dbReference type="EMBL" id="BAAAZC010000025">
    <property type="protein sequence ID" value="GAA3979917.1"/>
    <property type="molecule type" value="Genomic_DNA"/>
</dbReference>
<dbReference type="PANTHER" id="PTHR43133">
    <property type="entry name" value="RNA POLYMERASE ECF-TYPE SIGMA FACTO"/>
    <property type="match status" value="1"/>
</dbReference>
<evidence type="ECO:0000256" key="3">
    <source>
        <dbReference type="ARBA" id="ARBA00023082"/>
    </source>
</evidence>
<keyword evidence="8" id="KW-1185">Reference proteome</keyword>
<dbReference type="Pfam" id="PF04542">
    <property type="entry name" value="Sigma70_r2"/>
    <property type="match status" value="1"/>
</dbReference>
<dbReference type="InterPro" id="IPR039425">
    <property type="entry name" value="RNA_pol_sigma-70-like"/>
</dbReference>
<feature type="domain" description="RNA polymerase sigma factor 70 region 4 type 2" evidence="6">
    <location>
        <begin position="119"/>
        <end position="167"/>
    </location>
</feature>
<evidence type="ECO:0000313" key="8">
    <source>
        <dbReference type="Proteomes" id="UP001500742"/>
    </source>
</evidence>
<dbReference type="RefSeq" id="WP_259088257.1">
    <property type="nucleotide sequence ID" value="NZ_BAAAZC010000025.1"/>
</dbReference>
<evidence type="ECO:0000259" key="5">
    <source>
        <dbReference type="Pfam" id="PF04542"/>
    </source>
</evidence>
<evidence type="ECO:0000259" key="6">
    <source>
        <dbReference type="Pfam" id="PF08281"/>
    </source>
</evidence>
<comment type="caution">
    <text evidence="7">The sequence shown here is derived from an EMBL/GenBank/DDBJ whole genome shotgun (WGS) entry which is preliminary data.</text>
</comment>
<dbReference type="SUPFAM" id="SSF88659">
    <property type="entry name" value="Sigma3 and sigma4 domains of RNA polymerase sigma factors"/>
    <property type="match status" value="1"/>
</dbReference>
<dbReference type="Proteomes" id="UP001500742">
    <property type="component" value="Unassembled WGS sequence"/>
</dbReference>
<proteinExistence type="inferred from homology"/>
<comment type="similarity">
    <text evidence="1">Belongs to the sigma-70 factor family. ECF subfamily.</text>
</comment>
<keyword evidence="2" id="KW-0805">Transcription regulation</keyword>
<dbReference type="Gene3D" id="1.10.10.10">
    <property type="entry name" value="Winged helix-like DNA-binding domain superfamily/Winged helix DNA-binding domain"/>
    <property type="match status" value="1"/>
</dbReference>
<dbReference type="InterPro" id="IPR013249">
    <property type="entry name" value="RNA_pol_sigma70_r4_t2"/>
</dbReference>
<dbReference type="InterPro" id="IPR013324">
    <property type="entry name" value="RNA_pol_sigma_r3/r4-like"/>
</dbReference>
<dbReference type="Gene3D" id="1.10.1740.10">
    <property type="match status" value="1"/>
</dbReference>
<feature type="domain" description="RNA polymerase sigma-70 region 2" evidence="5">
    <location>
        <begin position="24"/>
        <end position="90"/>
    </location>
</feature>
<dbReference type="PANTHER" id="PTHR43133:SF46">
    <property type="entry name" value="RNA POLYMERASE SIGMA-70 FACTOR ECF SUBFAMILY"/>
    <property type="match status" value="1"/>
</dbReference>
<evidence type="ECO:0000256" key="2">
    <source>
        <dbReference type="ARBA" id="ARBA00023015"/>
    </source>
</evidence>
<dbReference type="NCBIfam" id="TIGR02937">
    <property type="entry name" value="sigma70-ECF"/>
    <property type="match status" value="1"/>
</dbReference>
<dbReference type="Pfam" id="PF08281">
    <property type="entry name" value="Sigma70_r4_2"/>
    <property type="match status" value="1"/>
</dbReference>
<organism evidence="7 8">
    <name type="scientific">Mucilaginibacter dorajii</name>
    <dbReference type="NCBI Taxonomy" id="692994"/>
    <lineage>
        <taxon>Bacteria</taxon>
        <taxon>Pseudomonadati</taxon>
        <taxon>Bacteroidota</taxon>
        <taxon>Sphingobacteriia</taxon>
        <taxon>Sphingobacteriales</taxon>
        <taxon>Sphingobacteriaceae</taxon>
        <taxon>Mucilaginibacter</taxon>
    </lineage>
</organism>
<evidence type="ECO:0000313" key="7">
    <source>
        <dbReference type="EMBL" id="GAA3979917.1"/>
    </source>
</evidence>
<accession>A0ABP7QBP7</accession>
<evidence type="ECO:0000256" key="4">
    <source>
        <dbReference type="ARBA" id="ARBA00023163"/>
    </source>
</evidence>
<name>A0ABP7QBP7_9SPHI</name>
<dbReference type="SUPFAM" id="SSF88946">
    <property type="entry name" value="Sigma2 domain of RNA polymerase sigma factors"/>
    <property type="match status" value="1"/>
</dbReference>
<gene>
    <name evidence="7" type="ORF">GCM10022210_33810</name>
</gene>
<dbReference type="InterPro" id="IPR007627">
    <property type="entry name" value="RNA_pol_sigma70_r2"/>
</dbReference>
<protein>
    <submittedName>
        <fullName evidence="7">RNA polymerase sigma-70 factor</fullName>
    </submittedName>
</protein>
<dbReference type="InterPro" id="IPR013325">
    <property type="entry name" value="RNA_pol_sigma_r2"/>
</dbReference>
<keyword evidence="4" id="KW-0804">Transcription</keyword>
<reference evidence="8" key="1">
    <citation type="journal article" date="2019" name="Int. J. Syst. Evol. Microbiol.">
        <title>The Global Catalogue of Microorganisms (GCM) 10K type strain sequencing project: providing services to taxonomists for standard genome sequencing and annotation.</title>
        <authorList>
            <consortium name="The Broad Institute Genomics Platform"/>
            <consortium name="The Broad Institute Genome Sequencing Center for Infectious Disease"/>
            <person name="Wu L."/>
            <person name="Ma J."/>
        </authorList>
    </citation>
    <scope>NUCLEOTIDE SEQUENCE [LARGE SCALE GENOMIC DNA]</scope>
    <source>
        <strain evidence="8">JCM 16601</strain>
    </source>
</reference>
<dbReference type="InterPro" id="IPR014284">
    <property type="entry name" value="RNA_pol_sigma-70_dom"/>
</dbReference>
<keyword evidence="3" id="KW-0731">Sigma factor</keyword>
<sequence>MKNLEDAQIIEQLKTGNREVFEVLFKKYYKLLIVTAFYVLKDEMDAEDVVQGFFIDLWERQLYNNINSALKAYLTTAIRNRCLKKMEAETRVQKKLVDYGYTLSEIEEDVVAPQIYPEKLLADLSVQRMQAFTLVHYQNKKYNDAAMEMGISINSLKTHLKLAVRALKEGLKSVK</sequence>
<evidence type="ECO:0000256" key="1">
    <source>
        <dbReference type="ARBA" id="ARBA00010641"/>
    </source>
</evidence>